<proteinExistence type="predicted"/>
<sequence>MELQETGFAGCFELQGNVFKDIRGSFVKTYQHDIFAALGLSTDWKEEYYSVSGKDVIRGMHFQTPPADHAKLVYCLQGEVLDVVLDLRVNSPTFLQCLSFRLSPQQGNSIYIPSGMAHGFLSLTEGSVMQYKVTSEYSPRHDAGVLWSSIDFDWPVDKPVVSTRDEQHPVLTKFISPFGMVPNE</sequence>
<evidence type="ECO:0000256" key="5">
    <source>
        <dbReference type="ARBA" id="ARBA00029758"/>
    </source>
</evidence>
<dbReference type="GO" id="GO:0000271">
    <property type="term" value="P:polysaccharide biosynthetic process"/>
    <property type="evidence" value="ECO:0007669"/>
    <property type="project" value="TreeGrafter"/>
</dbReference>
<evidence type="ECO:0000256" key="1">
    <source>
        <dbReference type="ARBA" id="ARBA00001298"/>
    </source>
</evidence>
<dbReference type="InterPro" id="IPR011051">
    <property type="entry name" value="RmlC_Cupin_sf"/>
</dbReference>
<dbReference type="GO" id="GO:0005829">
    <property type="term" value="C:cytosol"/>
    <property type="evidence" value="ECO:0007669"/>
    <property type="project" value="TreeGrafter"/>
</dbReference>
<dbReference type="InterPro" id="IPR000888">
    <property type="entry name" value="RmlC-like"/>
</dbReference>
<evidence type="ECO:0000313" key="10">
    <source>
        <dbReference type="EMBL" id="RRV12934.1"/>
    </source>
</evidence>
<dbReference type="EC" id="5.1.3.13" evidence="3"/>
<reference evidence="10 11" key="1">
    <citation type="submission" date="2018-10" db="EMBL/GenBank/DDBJ databases">
        <title>Transmission dynamics of multidrug resistant bacteria on intensive care unit surfaces.</title>
        <authorList>
            <person name="D'Souza A.W."/>
            <person name="Potter R.F."/>
            <person name="Wallace M."/>
            <person name="Shupe A."/>
            <person name="Patel S."/>
            <person name="Sun S."/>
            <person name="Gul D."/>
            <person name="Kwon J.H."/>
            <person name="Andleeb S."/>
            <person name="Burnham C.-A.D."/>
            <person name="Dantas G."/>
        </authorList>
    </citation>
    <scope>NUCLEOTIDE SEQUENCE [LARGE SCALE GENOMIC DNA]</scope>
    <source>
        <strain evidence="10 11">PX_177</strain>
    </source>
</reference>
<feature type="active site" description="Proton acceptor" evidence="8">
    <location>
        <position position="61"/>
    </location>
</feature>
<dbReference type="Gene3D" id="2.60.120.10">
    <property type="entry name" value="Jelly Rolls"/>
    <property type="match status" value="1"/>
</dbReference>
<accession>A0A427E9W0</accession>
<feature type="active site" description="Proton donor" evidence="8">
    <location>
        <position position="131"/>
    </location>
</feature>
<evidence type="ECO:0000256" key="4">
    <source>
        <dbReference type="ARBA" id="ARBA00019595"/>
    </source>
</evidence>
<comment type="function">
    <text evidence="2">Catalyzes the epimerization of the C3' and C5'positions of dTDP-6-deoxy-D-xylo-4-hexulose, forming dTDP-6-deoxy-L-lyxo-4-hexulose.</text>
</comment>
<evidence type="ECO:0000256" key="6">
    <source>
        <dbReference type="ARBA" id="ARBA00031424"/>
    </source>
</evidence>
<evidence type="ECO:0000256" key="2">
    <source>
        <dbReference type="ARBA" id="ARBA00001997"/>
    </source>
</evidence>
<dbReference type="InterPro" id="IPR014710">
    <property type="entry name" value="RmlC-like_jellyroll"/>
</dbReference>
<evidence type="ECO:0000256" key="9">
    <source>
        <dbReference type="PIRSR" id="PIRSR600888-3"/>
    </source>
</evidence>
<dbReference type="GO" id="GO:0019305">
    <property type="term" value="P:dTDP-rhamnose biosynthetic process"/>
    <property type="evidence" value="ECO:0007669"/>
    <property type="project" value="TreeGrafter"/>
</dbReference>
<dbReference type="CDD" id="cd00438">
    <property type="entry name" value="cupin_RmlC"/>
    <property type="match status" value="1"/>
</dbReference>
<comment type="caution">
    <text evidence="10">The sequence shown here is derived from an EMBL/GenBank/DDBJ whole genome shotgun (WGS) entry which is preliminary data.</text>
</comment>
<dbReference type="AlphaFoldDB" id="A0A427E9W0"/>
<organism evidence="10 11">
    <name type="scientific">Stutzerimonas xanthomarina</name>
    <dbReference type="NCBI Taxonomy" id="271420"/>
    <lineage>
        <taxon>Bacteria</taxon>
        <taxon>Pseudomonadati</taxon>
        <taxon>Pseudomonadota</taxon>
        <taxon>Gammaproteobacteria</taxon>
        <taxon>Pseudomonadales</taxon>
        <taxon>Pseudomonadaceae</taxon>
        <taxon>Stutzerimonas</taxon>
    </lineage>
</organism>
<dbReference type="Pfam" id="PF00908">
    <property type="entry name" value="dTDP_sugar_isom"/>
    <property type="match status" value="1"/>
</dbReference>
<evidence type="ECO:0000256" key="8">
    <source>
        <dbReference type="PIRSR" id="PIRSR600888-1"/>
    </source>
</evidence>
<dbReference type="PANTHER" id="PTHR21047:SF2">
    <property type="entry name" value="THYMIDINE DIPHOSPHO-4-KETO-RHAMNOSE 3,5-EPIMERASE"/>
    <property type="match status" value="1"/>
</dbReference>
<dbReference type="PANTHER" id="PTHR21047">
    <property type="entry name" value="DTDP-6-DEOXY-D-GLUCOSE-3,5 EPIMERASE"/>
    <property type="match status" value="1"/>
</dbReference>
<comment type="catalytic activity">
    <reaction evidence="1">
        <text>dTDP-4-dehydro-6-deoxy-alpha-D-glucose = dTDP-4-dehydro-beta-L-rhamnose</text>
        <dbReference type="Rhea" id="RHEA:16969"/>
        <dbReference type="ChEBI" id="CHEBI:57649"/>
        <dbReference type="ChEBI" id="CHEBI:62830"/>
        <dbReference type="EC" id="5.1.3.13"/>
    </reaction>
</comment>
<dbReference type="EMBL" id="RHQL01000002">
    <property type="protein sequence ID" value="RRV12934.1"/>
    <property type="molecule type" value="Genomic_DNA"/>
</dbReference>
<feature type="site" description="Participates in a stacking interaction with the thymidine ring of dTDP-4-oxo-6-deoxyglucose" evidence="9">
    <location>
        <position position="137"/>
    </location>
</feature>
<protein>
    <recommendedName>
        <fullName evidence="4">dTDP-4-dehydrorhamnose 3,5-epimerase</fullName>
        <ecNumber evidence="3">5.1.3.13</ecNumber>
    </recommendedName>
    <alternativeName>
        <fullName evidence="6">Thymidine diphospho-4-keto-rhamnose 3,5-epimerase</fullName>
    </alternativeName>
    <alternativeName>
        <fullName evidence="5">dTDP-4-keto-6-deoxyglucose 3,5-epimerase</fullName>
    </alternativeName>
    <alternativeName>
        <fullName evidence="7">dTDP-6-deoxy-D-xylo-4-hexulose 3,5-epimerase</fullName>
    </alternativeName>
</protein>
<name>A0A427E9W0_9GAMM</name>
<evidence type="ECO:0000256" key="7">
    <source>
        <dbReference type="ARBA" id="ARBA00033311"/>
    </source>
</evidence>
<dbReference type="RefSeq" id="WP_125876335.1">
    <property type="nucleotide sequence ID" value="NZ_RHQL01000002.1"/>
</dbReference>
<dbReference type="GO" id="GO:0008830">
    <property type="term" value="F:dTDP-4-dehydrorhamnose 3,5-epimerase activity"/>
    <property type="evidence" value="ECO:0007669"/>
    <property type="project" value="UniProtKB-EC"/>
</dbReference>
<evidence type="ECO:0000313" key="11">
    <source>
        <dbReference type="Proteomes" id="UP000276506"/>
    </source>
</evidence>
<dbReference type="SUPFAM" id="SSF51182">
    <property type="entry name" value="RmlC-like cupins"/>
    <property type="match status" value="1"/>
</dbReference>
<gene>
    <name evidence="10" type="ORF">EGJ28_04720</name>
</gene>
<evidence type="ECO:0000256" key="3">
    <source>
        <dbReference type="ARBA" id="ARBA00012098"/>
    </source>
</evidence>
<dbReference type="Proteomes" id="UP000276506">
    <property type="component" value="Unassembled WGS sequence"/>
</dbReference>